<dbReference type="InterPro" id="IPR001128">
    <property type="entry name" value="Cyt_P450"/>
</dbReference>
<keyword evidence="5 6" id="KW-0408">Iron</keyword>
<dbReference type="Pfam" id="PF00067">
    <property type="entry name" value="p450"/>
    <property type="match status" value="1"/>
</dbReference>
<evidence type="ECO:0000256" key="5">
    <source>
        <dbReference type="ARBA" id="ARBA00023004"/>
    </source>
</evidence>
<evidence type="ECO:0000256" key="6">
    <source>
        <dbReference type="PIRSR" id="PIRSR602401-1"/>
    </source>
</evidence>
<dbReference type="GO" id="GO:0020037">
    <property type="term" value="F:heme binding"/>
    <property type="evidence" value="ECO:0007669"/>
    <property type="project" value="InterPro"/>
</dbReference>
<dbReference type="EMBL" id="PYAV01000013">
    <property type="protein sequence ID" value="PSL42729.1"/>
    <property type="molecule type" value="Genomic_DNA"/>
</dbReference>
<accession>A0A2P8H983</accession>
<evidence type="ECO:0000313" key="8">
    <source>
        <dbReference type="Proteomes" id="UP000242310"/>
    </source>
</evidence>
<evidence type="ECO:0000313" key="7">
    <source>
        <dbReference type="EMBL" id="PSL42729.1"/>
    </source>
</evidence>
<evidence type="ECO:0000256" key="2">
    <source>
        <dbReference type="ARBA" id="ARBA00022617"/>
    </source>
</evidence>
<gene>
    <name evidence="7" type="ORF">B0H94_11315</name>
</gene>
<feature type="binding site" description="axial binding residue" evidence="6">
    <location>
        <position position="364"/>
    </location>
    <ligand>
        <name>heme</name>
        <dbReference type="ChEBI" id="CHEBI:30413"/>
    </ligand>
    <ligandPart>
        <name>Fe</name>
        <dbReference type="ChEBI" id="CHEBI:18248"/>
    </ligandPart>
</feature>
<evidence type="ECO:0000256" key="3">
    <source>
        <dbReference type="ARBA" id="ARBA00022723"/>
    </source>
</evidence>
<keyword evidence="8" id="KW-1185">Reference proteome</keyword>
<protein>
    <submittedName>
        <fullName evidence="7">Fatty-acid peroxygenase</fullName>
    </submittedName>
</protein>
<dbReference type="GO" id="GO:0004497">
    <property type="term" value="F:monooxygenase activity"/>
    <property type="evidence" value="ECO:0007669"/>
    <property type="project" value="InterPro"/>
</dbReference>
<name>A0A2P8H983_9BACI</name>
<keyword evidence="2 6" id="KW-0349">Heme</keyword>
<dbReference type="PANTHER" id="PTHR24302:SF15">
    <property type="entry name" value="FATTY-ACID PEROXYGENASE"/>
    <property type="match status" value="1"/>
</dbReference>
<keyword evidence="3 6" id="KW-0479">Metal-binding</keyword>
<comment type="similarity">
    <text evidence="1">Belongs to the cytochrome P450 family.</text>
</comment>
<dbReference type="PANTHER" id="PTHR24302">
    <property type="entry name" value="CYTOCHROME P450 FAMILY 3"/>
    <property type="match status" value="1"/>
</dbReference>
<dbReference type="GO" id="GO:0016705">
    <property type="term" value="F:oxidoreductase activity, acting on paired donors, with incorporation or reduction of molecular oxygen"/>
    <property type="evidence" value="ECO:0007669"/>
    <property type="project" value="InterPro"/>
</dbReference>
<dbReference type="OrthoDB" id="9764248at2"/>
<proteinExistence type="inferred from homology"/>
<organism evidence="7 8">
    <name type="scientific">Salsuginibacillus halophilus</name>
    <dbReference type="NCBI Taxonomy" id="517424"/>
    <lineage>
        <taxon>Bacteria</taxon>
        <taxon>Bacillati</taxon>
        <taxon>Bacillota</taxon>
        <taxon>Bacilli</taxon>
        <taxon>Bacillales</taxon>
        <taxon>Bacillaceae</taxon>
        <taxon>Salsuginibacillus</taxon>
    </lineage>
</organism>
<dbReference type="InterPro" id="IPR002401">
    <property type="entry name" value="Cyt_P450_E_grp-I"/>
</dbReference>
<keyword evidence="4" id="KW-0560">Oxidoreductase</keyword>
<dbReference type="Proteomes" id="UP000242310">
    <property type="component" value="Unassembled WGS sequence"/>
</dbReference>
<comment type="caution">
    <text evidence="7">The sequence shown here is derived from an EMBL/GenBank/DDBJ whole genome shotgun (WGS) entry which is preliminary data.</text>
</comment>
<dbReference type="InterPro" id="IPR050705">
    <property type="entry name" value="Cytochrome_P450_3A"/>
</dbReference>
<comment type="cofactor">
    <cofactor evidence="6">
        <name>heme</name>
        <dbReference type="ChEBI" id="CHEBI:30413"/>
    </cofactor>
</comment>
<evidence type="ECO:0000256" key="4">
    <source>
        <dbReference type="ARBA" id="ARBA00023002"/>
    </source>
</evidence>
<dbReference type="PRINTS" id="PR00463">
    <property type="entry name" value="EP450I"/>
</dbReference>
<evidence type="ECO:0000256" key="1">
    <source>
        <dbReference type="ARBA" id="ARBA00010617"/>
    </source>
</evidence>
<dbReference type="InterPro" id="IPR036396">
    <property type="entry name" value="Cyt_P450_sf"/>
</dbReference>
<dbReference type="SUPFAM" id="SSF48264">
    <property type="entry name" value="Cytochrome P450"/>
    <property type="match status" value="1"/>
</dbReference>
<dbReference type="GO" id="GO:0005506">
    <property type="term" value="F:iron ion binding"/>
    <property type="evidence" value="ECO:0007669"/>
    <property type="project" value="InterPro"/>
</dbReference>
<dbReference type="RefSeq" id="WP_106589543.1">
    <property type="nucleotide sequence ID" value="NZ_PYAV01000013.1"/>
</dbReference>
<reference evidence="7 8" key="1">
    <citation type="submission" date="2018-03" db="EMBL/GenBank/DDBJ databases">
        <title>Genomic Encyclopedia of Type Strains, Phase III (KMG-III): the genomes of soil and plant-associated and newly described type strains.</title>
        <authorList>
            <person name="Whitman W."/>
        </authorList>
    </citation>
    <scope>NUCLEOTIDE SEQUENCE [LARGE SCALE GENOMIC DNA]</scope>
    <source>
        <strain evidence="7 8">CGMCC 1.07653</strain>
    </source>
</reference>
<sequence length="436" mass="50183">MKVKSPVPKAKGVDNTMALINEGFEFLRTRRQQLESDIFETRLLGKKTVCMGGAEAAEIFYDEEKFYRKNAVPKVLKKSLLGNGVHGMDGSAHKHRKQMFLSMMTPERLEAMKDIALEELDAKAQGWEKQQEVVLFDEMLEVLARSGCRWAGVPLKEDEVKQRTEEMARMVDSFGGSLDRLKEGKQARESQEKWLKGIIKDARAGRIEAPPYTPLYIIANHRDQNGKLLDAQTAGVELNNTIRPLLATAYFLVFGAMAMHEHPETVGKLREDENDYSHKFAQETRRFYPFAPAMAARVKKNFTWSGYDFKKDMLVVLDFFGTNRHPDDWEAPDEFRPERFEDWNGSPFSFIPQGGGDHYMGHRCAGEWTTVMVMRAFFRYFVRHLTYTVPKQDLSYSLSRMPTLPNSGFKIRHVRRVKFDVAEEQNVEQSQTVVKS</sequence>
<dbReference type="AlphaFoldDB" id="A0A2P8H983"/>
<dbReference type="Gene3D" id="1.10.630.10">
    <property type="entry name" value="Cytochrome P450"/>
    <property type="match status" value="1"/>
</dbReference>
<dbReference type="CDD" id="cd11067">
    <property type="entry name" value="CYP152"/>
    <property type="match status" value="1"/>
</dbReference>